<dbReference type="GeneID" id="71513463"/>
<dbReference type="SMART" id="SM01022">
    <property type="entry name" value="ASCH"/>
    <property type="match status" value="1"/>
</dbReference>
<dbReference type="KEGG" id="vhl:BME96_03560"/>
<dbReference type="PIRSF" id="PIRSF016134">
    <property type="entry name" value="UCP016134"/>
    <property type="match status" value="1"/>
</dbReference>
<feature type="domain" description="ASCH" evidence="1">
    <location>
        <begin position="5"/>
        <end position="114"/>
    </location>
</feature>
<accession>A0AAC9IW60</accession>
<evidence type="ECO:0000313" key="4">
    <source>
        <dbReference type="Proteomes" id="UP000182945"/>
    </source>
</evidence>
<reference evidence="3 5" key="2">
    <citation type="submission" date="2020-09" db="EMBL/GenBank/DDBJ databases">
        <title>Draft Genome Sequences of Oil-Oxidizing Bacteria Halomonas titanicae, Marinobacter lutaoensis, and Virgibacillus halodenitrificans Isolated from Highly Saline Environments.</title>
        <authorList>
            <person name="Grouzdev D.S."/>
            <person name="Sokolova D.S."/>
            <person name="Semenova E.M."/>
            <person name="Borzenkov I.A."/>
            <person name="Bidzhieva S.K."/>
            <person name="Poltaraus A.B."/>
            <person name="Nazina T.N."/>
        </authorList>
    </citation>
    <scope>NUCLEOTIDE SEQUENCE [LARGE SCALE GENOMIC DNA]</scope>
    <source>
        <strain evidence="3 5">VKM B-3472D</strain>
    </source>
</reference>
<dbReference type="RefSeq" id="WP_071648287.1">
    <property type="nucleotide sequence ID" value="NZ_CP017962.1"/>
</dbReference>
<dbReference type="CDD" id="cd06555">
    <property type="entry name" value="ASCH_PF0470_like"/>
    <property type="match status" value="1"/>
</dbReference>
<dbReference type="Proteomes" id="UP000182945">
    <property type="component" value="Chromosome"/>
</dbReference>
<dbReference type="EMBL" id="CP017962">
    <property type="protein sequence ID" value="APC47301.1"/>
    <property type="molecule type" value="Genomic_DNA"/>
</dbReference>
<dbReference type="InterPro" id="IPR015947">
    <property type="entry name" value="PUA-like_sf"/>
</dbReference>
<evidence type="ECO:0000259" key="1">
    <source>
        <dbReference type="SMART" id="SM01022"/>
    </source>
</evidence>
<proteinExistence type="predicted"/>
<evidence type="ECO:0000313" key="2">
    <source>
        <dbReference type="EMBL" id="APC47301.1"/>
    </source>
</evidence>
<evidence type="ECO:0000313" key="5">
    <source>
        <dbReference type="Proteomes" id="UP000621631"/>
    </source>
</evidence>
<keyword evidence="5" id="KW-1185">Reference proteome</keyword>
<dbReference type="Gene3D" id="2.30.130.30">
    <property type="entry name" value="Hypothetical protein"/>
    <property type="match status" value="1"/>
</dbReference>
<sequence length="116" mass="13284">MSHKMKLNEGPFTAMKSGKKTIEVRLNDPKRQGLSVGDRIEFRKLPELKEKLEVHVISLETFNTFEAMYLAIPTQHFGDEGGSLSEMVEATYEIYSPRQEEKWGTLAIGVKLIKER</sequence>
<dbReference type="AlphaFoldDB" id="A0AAC9IW60"/>
<dbReference type="SUPFAM" id="SSF88697">
    <property type="entry name" value="PUA domain-like"/>
    <property type="match status" value="1"/>
</dbReference>
<dbReference type="EMBL" id="JACWEZ010000002">
    <property type="protein sequence ID" value="MBD1221578.1"/>
    <property type="molecule type" value="Genomic_DNA"/>
</dbReference>
<name>A0AAC9IW60_VIRHA</name>
<gene>
    <name evidence="2" type="ORF">BME96_03560</name>
    <name evidence="3" type="ORF">IC602_03075</name>
</gene>
<dbReference type="Proteomes" id="UP000621631">
    <property type="component" value="Unassembled WGS sequence"/>
</dbReference>
<reference evidence="2 4" key="1">
    <citation type="submission" date="2016-11" db="EMBL/GenBank/DDBJ databases">
        <title>Complete genome sequencing of Virgibacillus halodenitrificans PDB-F2.</title>
        <authorList>
            <person name="Sun Z."/>
            <person name="Zhou Y."/>
            <person name="Li H."/>
        </authorList>
    </citation>
    <scope>NUCLEOTIDE SEQUENCE [LARGE SCALE GENOMIC DNA]</scope>
    <source>
        <strain evidence="2 4">PDB-F2</strain>
    </source>
</reference>
<organism evidence="2 4">
    <name type="scientific">Virgibacillus halodenitrificans</name>
    <name type="common">Bacillus halodenitrificans</name>
    <dbReference type="NCBI Taxonomy" id="1482"/>
    <lineage>
        <taxon>Bacteria</taxon>
        <taxon>Bacillati</taxon>
        <taxon>Bacillota</taxon>
        <taxon>Bacilli</taxon>
        <taxon>Bacillales</taxon>
        <taxon>Bacillaceae</taxon>
        <taxon>Virgibacillus</taxon>
    </lineage>
</organism>
<dbReference type="InterPro" id="IPR016645">
    <property type="entry name" value="UCP016134"/>
</dbReference>
<dbReference type="Pfam" id="PF04266">
    <property type="entry name" value="ASCH"/>
    <property type="match status" value="1"/>
</dbReference>
<protein>
    <submittedName>
        <fullName evidence="3">ASCH domain-containing protein</fullName>
    </submittedName>
</protein>
<evidence type="ECO:0000313" key="3">
    <source>
        <dbReference type="EMBL" id="MBD1221578.1"/>
    </source>
</evidence>
<dbReference type="InterPro" id="IPR007374">
    <property type="entry name" value="ASCH_domain"/>
</dbReference>